<reference evidence="10" key="1">
    <citation type="journal article" date="2014" name="Nature">
        <title>Elephant shark genome provides unique insights into gnathostome evolution.</title>
        <authorList>
            <consortium name="International Elephant Shark Genome Sequencing Consortium"/>
            <person name="Venkatesh B."/>
            <person name="Lee A.P."/>
            <person name="Ravi V."/>
            <person name="Maurya A.K."/>
            <person name="Lian M.M."/>
            <person name="Swann J.B."/>
            <person name="Ohta Y."/>
            <person name="Flajnik M.F."/>
            <person name="Sutoh Y."/>
            <person name="Kasahara M."/>
            <person name="Hoon S."/>
            <person name="Gangu V."/>
            <person name="Roy S.W."/>
            <person name="Irimia M."/>
            <person name="Korzh V."/>
            <person name="Kondrychyn I."/>
            <person name="Lim Z.W."/>
            <person name="Tay B.H."/>
            <person name="Tohari S."/>
            <person name="Kong K.W."/>
            <person name="Ho S."/>
            <person name="Lorente-Galdos B."/>
            <person name="Quilez J."/>
            <person name="Marques-Bonet T."/>
            <person name="Raney B.J."/>
            <person name="Ingham P.W."/>
            <person name="Tay A."/>
            <person name="Hillier L.W."/>
            <person name="Minx P."/>
            <person name="Boehm T."/>
            <person name="Wilson R.K."/>
            <person name="Brenner S."/>
            <person name="Warren W.C."/>
        </authorList>
    </citation>
    <scope>NUCLEOTIDE SEQUENCE</scope>
    <source>
        <tissue evidence="10">Intestine</tissue>
    </source>
</reference>
<dbReference type="Gene3D" id="1.20.5.460">
    <property type="entry name" value="Single helix bin"/>
    <property type="match status" value="1"/>
</dbReference>
<evidence type="ECO:0000256" key="7">
    <source>
        <dbReference type="RuleBase" id="RU000304"/>
    </source>
</evidence>
<dbReference type="PROSITE" id="PS00107">
    <property type="entry name" value="PROTEIN_KINASE_ATP"/>
    <property type="match status" value="1"/>
</dbReference>
<keyword evidence="1 7" id="KW-0723">Serine/threonine-protein kinase</keyword>
<evidence type="ECO:0000313" key="10">
    <source>
        <dbReference type="EMBL" id="AFP00693.1"/>
    </source>
</evidence>
<dbReference type="InterPro" id="IPR011009">
    <property type="entry name" value="Kinase-like_dom_sf"/>
</dbReference>
<dbReference type="GO" id="GO:0035556">
    <property type="term" value="P:intracellular signal transduction"/>
    <property type="evidence" value="ECO:0007669"/>
    <property type="project" value="TreeGrafter"/>
</dbReference>
<evidence type="ECO:0000256" key="5">
    <source>
        <dbReference type="ARBA" id="ARBA00022840"/>
    </source>
</evidence>
<name>V9KRC3_CALMI</name>
<keyword evidence="2" id="KW-0808">Transferase</keyword>
<feature type="region of interest" description="Disordered" evidence="8">
    <location>
        <begin position="330"/>
        <end position="366"/>
    </location>
</feature>
<evidence type="ECO:0000256" key="8">
    <source>
        <dbReference type="SAM" id="MobiDB-lite"/>
    </source>
</evidence>
<keyword evidence="5 6" id="KW-0067">ATP-binding</keyword>
<sequence>MSLYCNQNMEDIYEFQDTLGNGHFGVVRRCRDRVTGEGFAAKFVKLRHSRSSRRGVDPEQMEKEIRLLHEAQHIHVITLRHVFHSHTHTVLILELVLGGELFDYVAEKESLSEEQAIEFLQQILDAVAYLHSKLIVHFDLKPENIMLLEKAAVKPHIKLIDFGLAHQLREGHPYRCMSGTPQYIAPEVINYEVLGTAADMWSLGVITYILLSGLSPFQGDTDGETLGNVVTGGYDFDEQYFRETSGLAKDFIQRLLVREPGLRMSAAESLKHPWIKPQTAGQAVVRRLSAINMEKFKLYARRRWKISFCMVSACNRLHRLRLGYMELGEGGEEEGEDDVFRRCESDQEDEERPPEKLFMRPRSSSS</sequence>
<dbReference type="GO" id="GO:0043065">
    <property type="term" value="P:positive regulation of apoptotic process"/>
    <property type="evidence" value="ECO:0007669"/>
    <property type="project" value="TreeGrafter"/>
</dbReference>
<evidence type="ECO:0000256" key="1">
    <source>
        <dbReference type="ARBA" id="ARBA00022527"/>
    </source>
</evidence>
<dbReference type="EMBL" id="JW868175">
    <property type="protein sequence ID" value="AFP00693.1"/>
    <property type="molecule type" value="mRNA"/>
</dbReference>
<dbReference type="SMART" id="SM00220">
    <property type="entry name" value="S_TKc"/>
    <property type="match status" value="1"/>
</dbReference>
<dbReference type="SUPFAM" id="SSF56112">
    <property type="entry name" value="Protein kinase-like (PK-like)"/>
    <property type="match status" value="1"/>
</dbReference>
<dbReference type="GO" id="GO:0004674">
    <property type="term" value="F:protein serine/threonine kinase activity"/>
    <property type="evidence" value="ECO:0007669"/>
    <property type="project" value="UniProtKB-KW"/>
</dbReference>
<proteinExistence type="evidence at transcript level"/>
<dbReference type="Gene3D" id="3.30.200.20">
    <property type="entry name" value="Phosphorylase Kinase, domain 1"/>
    <property type="match status" value="1"/>
</dbReference>
<dbReference type="PANTHER" id="PTHR24342">
    <property type="entry name" value="SERINE/THREONINE-PROTEIN KINASE 17"/>
    <property type="match status" value="1"/>
</dbReference>
<dbReference type="PANTHER" id="PTHR24342:SF19">
    <property type="entry name" value="PROTEIN KINASE DOMAIN-CONTAINING PROTEIN"/>
    <property type="match status" value="1"/>
</dbReference>
<dbReference type="PROSITE" id="PS00108">
    <property type="entry name" value="PROTEIN_KINASE_ST"/>
    <property type="match status" value="1"/>
</dbReference>
<protein>
    <submittedName>
        <fullName evidence="10">Death-associated protein kinase 2</fullName>
    </submittedName>
</protein>
<feature type="domain" description="Protein kinase" evidence="9">
    <location>
        <begin position="13"/>
        <end position="275"/>
    </location>
</feature>
<dbReference type="FunFam" id="1.10.510.10:FF:000571">
    <property type="entry name" value="Maternal embryonic leucine zipper kinase"/>
    <property type="match status" value="1"/>
</dbReference>
<dbReference type="GO" id="GO:0005524">
    <property type="term" value="F:ATP binding"/>
    <property type="evidence" value="ECO:0007669"/>
    <property type="project" value="UniProtKB-UniRule"/>
</dbReference>
<evidence type="ECO:0000256" key="2">
    <source>
        <dbReference type="ARBA" id="ARBA00022679"/>
    </source>
</evidence>
<evidence type="ECO:0000259" key="9">
    <source>
        <dbReference type="PROSITE" id="PS50011"/>
    </source>
</evidence>
<dbReference type="InterPro" id="IPR000719">
    <property type="entry name" value="Prot_kinase_dom"/>
</dbReference>
<evidence type="ECO:0000256" key="3">
    <source>
        <dbReference type="ARBA" id="ARBA00022741"/>
    </source>
</evidence>
<organism evidence="10">
    <name type="scientific">Callorhinchus milii</name>
    <name type="common">Ghost shark</name>
    <dbReference type="NCBI Taxonomy" id="7868"/>
    <lineage>
        <taxon>Eukaryota</taxon>
        <taxon>Metazoa</taxon>
        <taxon>Chordata</taxon>
        <taxon>Craniata</taxon>
        <taxon>Vertebrata</taxon>
        <taxon>Chondrichthyes</taxon>
        <taxon>Holocephali</taxon>
        <taxon>Chimaeriformes</taxon>
        <taxon>Callorhinchidae</taxon>
        <taxon>Callorhinchus</taxon>
    </lineage>
</organism>
<keyword evidence="3 6" id="KW-0547">Nucleotide-binding</keyword>
<evidence type="ECO:0000256" key="6">
    <source>
        <dbReference type="PROSITE-ProRule" id="PRU10141"/>
    </source>
</evidence>
<keyword evidence="4 10" id="KW-0418">Kinase</keyword>
<dbReference type="InterPro" id="IPR008271">
    <property type="entry name" value="Ser/Thr_kinase_AS"/>
</dbReference>
<dbReference type="AlphaFoldDB" id="V9KRC3"/>
<dbReference type="GO" id="GO:0005634">
    <property type="term" value="C:nucleus"/>
    <property type="evidence" value="ECO:0007669"/>
    <property type="project" value="TreeGrafter"/>
</dbReference>
<dbReference type="GO" id="GO:0005737">
    <property type="term" value="C:cytoplasm"/>
    <property type="evidence" value="ECO:0007669"/>
    <property type="project" value="TreeGrafter"/>
</dbReference>
<evidence type="ECO:0000256" key="4">
    <source>
        <dbReference type="ARBA" id="ARBA00022777"/>
    </source>
</evidence>
<accession>V9KRC3</accession>
<comment type="similarity">
    <text evidence="7">Belongs to the protein kinase superfamily.</text>
</comment>
<dbReference type="Pfam" id="PF00069">
    <property type="entry name" value="Pkinase"/>
    <property type="match status" value="1"/>
</dbReference>
<dbReference type="PROSITE" id="PS50011">
    <property type="entry name" value="PROTEIN_KINASE_DOM"/>
    <property type="match status" value="1"/>
</dbReference>
<dbReference type="Gene3D" id="1.10.510.10">
    <property type="entry name" value="Transferase(Phosphotransferase) domain 1"/>
    <property type="match status" value="1"/>
</dbReference>
<dbReference type="InterPro" id="IPR017441">
    <property type="entry name" value="Protein_kinase_ATP_BS"/>
</dbReference>
<feature type="binding site" evidence="6">
    <location>
        <position position="42"/>
    </location>
    <ligand>
        <name>ATP</name>
        <dbReference type="ChEBI" id="CHEBI:30616"/>
    </ligand>
</feature>